<dbReference type="Pfam" id="PF20199">
    <property type="entry name" value="RepSA"/>
    <property type="match status" value="1"/>
</dbReference>
<comment type="caution">
    <text evidence="1">The sequence shown here is derived from an EMBL/GenBank/DDBJ whole genome shotgun (WGS) entry which is preliminary data.</text>
</comment>
<proteinExistence type="predicted"/>
<dbReference type="Proteomes" id="UP001171902">
    <property type="component" value="Unassembled WGS sequence"/>
</dbReference>
<dbReference type="RefSeq" id="WP_289957467.1">
    <property type="nucleotide sequence ID" value="NZ_JAUEMJ010000003.1"/>
</dbReference>
<dbReference type="InterPro" id="IPR046828">
    <property type="entry name" value="RepSA"/>
</dbReference>
<evidence type="ECO:0000313" key="2">
    <source>
        <dbReference type="Proteomes" id="UP001171902"/>
    </source>
</evidence>
<reference evidence="1" key="1">
    <citation type="submission" date="2023-06" db="EMBL/GenBank/DDBJ databases">
        <title>Gycomyces niveus sp.nov., a novel actinomycete isolated from soil in Shouguang.</title>
        <authorList>
            <person name="Yang X."/>
            <person name="Zhao J."/>
        </authorList>
    </citation>
    <scope>NUCLEOTIDE SEQUENCE</scope>
    <source>
        <strain evidence="1">NEAU C2</strain>
    </source>
</reference>
<protein>
    <recommendedName>
        <fullName evidence="3">Replication initiation protein</fullName>
    </recommendedName>
</protein>
<keyword evidence="2" id="KW-1185">Reference proteome</keyword>
<dbReference type="EMBL" id="JAUEMJ010000003">
    <property type="protein sequence ID" value="MDN3240542.1"/>
    <property type="molecule type" value="Genomic_DNA"/>
</dbReference>
<evidence type="ECO:0008006" key="3">
    <source>
        <dbReference type="Google" id="ProtNLM"/>
    </source>
</evidence>
<organism evidence="1 2">
    <name type="scientific">Glycomyces tritici</name>
    <dbReference type="NCBI Taxonomy" id="2665176"/>
    <lineage>
        <taxon>Bacteria</taxon>
        <taxon>Bacillati</taxon>
        <taxon>Actinomycetota</taxon>
        <taxon>Actinomycetes</taxon>
        <taxon>Glycomycetales</taxon>
        <taxon>Glycomycetaceae</taxon>
        <taxon>Glycomyces</taxon>
    </lineage>
</organism>
<evidence type="ECO:0000313" key="1">
    <source>
        <dbReference type="EMBL" id="MDN3240542.1"/>
    </source>
</evidence>
<sequence>MERNTITPGFAADIIARSESTGWEPWLSHVAGAAGCSNPVRLRGEINAVNETTGQVLSARSTASMPDGIIYKACGTRRASLCPTCAKTYQHDAFHLVRSGMTGGKGVPTSVTAHPALFVTLTAPAFGPVHTRTLTASGKVRPCRARRDAETCPHGVRLACHTRHDESAGQIGQPLCLDCYDHDAQVVWNVASGELWRRTKINIDRGLSRLAKAHGIDPASVRLRYVKVAEFQRRGAVHFHALIRLDGRMPGTDAILPPPAALDAEAIAALVADAAASTSFRTEEHDERPEGWLIRWGAQVDVRQVELGDGEMTENHAAGYLAKYATKATEDTGHLSGRLTEATVAVYADPEGDHIARLIAACWDLGSEGGEWIRLRKWAHMLGFGGHYMTKARAWSTTFGALRDARAQWIRCQHEIDTEPAESIVLVNYLRYDGTGWHTEADALMASSAAARAREQRQLAREALDEMNTMDRLG</sequence>
<accession>A0ABT7YPK9</accession>
<gene>
    <name evidence="1" type="ORF">QWI33_12455</name>
</gene>
<name>A0ABT7YPK9_9ACTN</name>